<sequence>MDSSVRTGANVIILSSLNLRESLICAVVAVKSAVVVRAEGADTSMNGGNFTIFKSKIGMSNSSLSAGSTFCTEVGQSRSSSAVSMCTEAVVGNGYVYTRAGNENRF</sequence>
<organism evidence="1 2">
    <name type="scientific">Romanomermis culicivorax</name>
    <name type="common">Nematode worm</name>
    <dbReference type="NCBI Taxonomy" id="13658"/>
    <lineage>
        <taxon>Eukaryota</taxon>
        <taxon>Metazoa</taxon>
        <taxon>Ecdysozoa</taxon>
        <taxon>Nematoda</taxon>
        <taxon>Enoplea</taxon>
        <taxon>Dorylaimia</taxon>
        <taxon>Mermithida</taxon>
        <taxon>Mermithoidea</taxon>
        <taxon>Mermithidae</taxon>
        <taxon>Romanomermis</taxon>
    </lineage>
</organism>
<protein>
    <submittedName>
        <fullName evidence="2">Uncharacterized protein</fullName>
    </submittedName>
</protein>
<evidence type="ECO:0000313" key="2">
    <source>
        <dbReference type="WBParaSite" id="nRc.2.0.1.t12309-RA"/>
    </source>
</evidence>
<name>A0A915IDN6_ROMCU</name>
<accession>A0A915IDN6</accession>
<evidence type="ECO:0000313" key="1">
    <source>
        <dbReference type="Proteomes" id="UP000887565"/>
    </source>
</evidence>
<dbReference type="AlphaFoldDB" id="A0A915IDN6"/>
<reference evidence="2" key="1">
    <citation type="submission" date="2022-11" db="UniProtKB">
        <authorList>
            <consortium name="WormBaseParasite"/>
        </authorList>
    </citation>
    <scope>IDENTIFICATION</scope>
</reference>
<keyword evidence="1" id="KW-1185">Reference proteome</keyword>
<dbReference type="WBParaSite" id="nRc.2.0.1.t12309-RA">
    <property type="protein sequence ID" value="nRc.2.0.1.t12309-RA"/>
    <property type="gene ID" value="nRc.2.0.1.g12309"/>
</dbReference>
<dbReference type="Proteomes" id="UP000887565">
    <property type="component" value="Unplaced"/>
</dbReference>
<proteinExistence type="predicted"/>